<evidence type="ECO:0000259" key="1">
    <source>
        <dbReference type="PROSITE" id="PS51459"/>
    </source>
</evidence>
<dbReference type="RefSeq" id="WP_302721050.1">
    <property type="nucleotide sequence ID" value="NZ_JAXAFO010000024.1"/>
</dbReference>
<keyword evidence="3" id="KW-1185">Reference proteome</keyword>
<dbReference type="InterPro" id="IPR040198">
    <property type="entry name" value="Fido_containing"/>
</dbReference>
<dbReference type="SUPFAM" id="SSF140931">
    <property type="entry name" value="Fic-like"/>
    <property type="match status" value="1"/>
</dbReference>
<dbReference type="Proteomes" id="UP001273505">
    <property type="component" value="Unassembled WGS sequence"/>
</dbReference>
<dbReference type="PROSITE" id="PS51459">
    <property type="entry name" value="FIDO"/>
    <property type="match status" value="1"/>
</dbReference>
<sequence length="219" mass="25015">MSQIYTPPRQGLEQVNVRLSQIYTPPRQGLEQELEHFLQWFNQPPNKLDALVRAGVAHLWLVTLHSFDDGNGRVTRAVTDRALAQAEGQSVRFYSLSAAIMADRQAYYDHLENTQKGELDVTTWLAWFLSTLEAALQQALNRIDRVLDKTRFWQRHASTVLSERQIKVLNRLLDNAGEEFSQGINARKYQSLAKVSKPTATRDLADLLEKGCLKKLPWG</sequence>
<name>A0ABU4RZS8_9GAMM</name>
<feature type="domain" description="Fido" evidence="1">
    <location>
        <begin position="1"/>
        <end position="130"/>
    </location>
</feature>
<gene>
    <name evidence="2" type="ORF">SCD92_13625</name>
</gene>
<organism evidence="2 3">
    <name type="scientific">Gilvimarinus gilvus</name>
    <dbReference type="NCBI Taxonomy" id="3058038"/>
    <lineage>
        <taxon>Bacteria</taxon>
        <taxon>Pseudomonadati</taxon>
        <taxon>Pseudomonadota</taxon>
        <taxon>Gammaproteobacteria</taxon>
        <taxon>Cellvibrionales</taxon>
        <taxon>Cellvibrionaceae</taxon>
        <taxon>Gilvimarinus</taxon>
    </lineage>
</organism>
<dbReference type="Pfam" id="PF02661">
    <property type="entry name" value="Fic"/>
    <property type="match status" value="1"/>
</dbReference>
<accession>A0ABU4RZS8</accession>
<reference evidence="2 3" key="1">
    <citation type="submission" date="2023-11" db="EMBL/GenBank/DDBJ databases">
        <title>Gilvimarinus fulvus sp. nov., isolated from the surface of Kelp.</title>
        <authorList>
            <person name="Sun Y.Y."/>
            <person name="Gong Y."/>
            <person name="Du Z.J."/>
        </authorList>
    </citation>
    <scope>NUCLEOTIDE SEQUENCE [LARGE SCALE GENOMIC DNA]</scope>
    <source>
        <strain evidence="2 3">SDUM040013</strain>
    </source>
</reference>
<dbReference type="InterPro" id="IPR036597">
    <property type="entry name" value="Fido-like_dom_sf"/>
</dbReference>
<evidence type="ECO:0000313" key="3">
    <source>
        <dbReference type="Proteomes" id="UP001273505"/>
    </source>
</evidence>
<proteinExistence type="predicted"/>
<evidence type="ECO:0000313" key="2">
    <source>
        <dbReference type="EMBL" id="MDX6850407.1"/>
    </source>
</evidence>
<comment type="caution">
    <text evidence="2">The sequence shown here is derived from an EMBL/GenBank/DDBJ whole genome shotgun (WGS) entry which is preliminary data.</text>
</comment>
<protein>
    <submittedName>
        <fullName evidence="2">Fic family protein</fullName>
    </submittedName>
</protein>
<dbReference type="PANTHER" id="PTHR13504">
    <property type="entry name" value="FIDO DOMAIN-CONTAINING PROTEIN DDB_G0283145"/>
    <property type="match status" value="1"/>
</dbReference>
<dbReference type="InterPro" id="IPR003812">
    <property type="entry name" value="Fido"/>
</dbReference>
<dbReference type="PANTHER" id="PTHR13504:SF33">
    <property type="entry name" value="FIC FAMILY PROTEIN"/>
    <property type="match status" value="1"/>
</dbReference>
<dbReference type="EMBL" id="JAXAFO010000024">
    <property type="protein sequence ID" value="MDX6850407.1"/>
    <property type="molecule type" value="Genomic_DNA"/>
</dbReference>
<dbReference type="Gene3D" id="1.10.3290.10">
    <property type="entry name" value="Fido-like domain"/>
    <property type="match status" value="1"/>
</dbReference>